<dbReference type="Proteomes" id="UP000051952">
    <property type="component" value="Unassembled WGS sequence"/>
</dbReference>
<protein>
    <submittedName>
        <fullName evidence="1">Uncharacterized protein</fullName>
    </submittedName>
</protein>
<organism evidence="1 2">
    <name type="scientific">Bodo saltans</name>
    <name type="common">Flagellated protozoan</name>
    <dbReference type="NCBI Taxonomy" id="75058"/>
    <lineage>
        <taxon>Eukaryota</taxon>
        <taxon>Discoba</taxon>
        <taxon>Euglenozoa</taxon>
        <taxon>Kinetoplastea</taxon>
        <taxon>Metakinetoplastina</taxon>
        <taxon>Eubodonida</taxon>
        <taxon>Bodonidae</taxon>
        <taxon>Bodo</taxon>
    </lineage>
</organism>
<keyword evidence="2" id="KW-1185">Reference proteome</keyword>
<dbReference type="OMA" id="HICRISV"/>
<dbReference type="OrthoDB" id="248942at2759"/>
<proteinExistence type="predicted"/>
<evidence type="ECO:0000313" key="2">
    <source>
        <dbReference type="Proteomes" id="UP000051952"/>
    </source>
</evidence>
<dbReference type="AlphaFoldDB" id="A0A0S4IX31"/>
<sequence>MQRYSSFDYCFFLMIVVCFLNKEITKIMIGARAPRHVYAGSIVNHSTSEKHVTVSYTMPDGTTDVVHLTVPAHGTVAIEQRLIKQNLATLTGHVSTVEVEGKNTVHEPFRGVNSPVKQYKFEIGEDGSLVE</sequence>
<name>A0A0S4IX31_BODSA</name>
<gene>
    <name evidence="1" type="ORF">BSAL_66430</name>
</gene>
<dbReference type="VEuPathDB" id="TriTrypDB:BSAL_66430"/>
<dbReference type="EMBL" id="CYKH01000420">
    <property type="protein sequence ID" value="CUF85139.1"/>
    <property type="molecule type" value="Genomic_DNA"/>
</dbReference>
<accession>A0A0S4IX31</accession>
<reference evidence="2" key="1">
    <citation type="submission" date="2015-09" db="EMBL/GenBank/DDBJ databases">
        <authorList>
            <consortium name="Pathogen Informatics"/>
        </authorList>
    </citation>
    <scope>NUCLEOTIDE SEQUENCE [LARGE SCALE GENOMIC DNA]</scope>
    <source>
        <strain evidence="2">Lake Konstanz</strain>
    </source>
</reference>
<evidence type="ECO:0000313" key="1">
    <source>
        <dbReference type="EMBL" id="CUF85139.1"/>
    </source>
</evidence>